<dbReference type="GO" id="GO:0016887">
    <property type="term" value="F:ATP hydrolysis activity"/>
    <property type="evidence" value="ECO:0007669"/>
    <property type="project" value="InterPro"/>
</dbReference>
<accession>A0A1I8FIA6</accession>
<dbReference type="InterPro" id="IPR003439">
    <property type="entry name" value="ABC_transporter-like_ATP-bd"/>
</dbReference>
<evidence type="ECO:0000256" key="1">
    <source>
        <dbReference type="ARBA" id="ARBA00004141"/>
    </source>
</evidence>
<evidence type="ECO:0000256" key="7">
    <source>
        <dbReference type="ARBA" id="ARBA00024363"/>
    </source>
</evidence>
<evidence type="ECO:0000256" key="3">
    <source>
        <dbReference type="ARBA" id="ARBA00022741"/>
    </source>
</evidence>
<evidence type="ECO:0000259" key="10">
    <source>
        <dbReference type="PROSITE" id="PS50893"/>
    </source>
</evidence>
<sequence>MNATPDGVSQQAVNETGPNARAARRQGACSISSSTCSRLWAVQLGADDVACQLESPTAQQVAWATRPARRYKAALPILKLARSRPECAASTCCSSDSVSVQVSALYSRMVSITTWNNAALLANERQHPGKPTAMSKILADAGNQTAEVDETADKAEALSPVHQHLAHKIGSLDVVRHAEHDGPPRVDHQAGTRRNSTSLSSCRGGALDSCGQQGEIVSVAKHAEPPLRLTSTHASRRNRKPIVVALASDFVLTVGPRHTACCRSVPTRGHGAYPTAHVDSSSSLGTAQPAILPPQWWFRLVKPADQPELLCYGPLAYLHPASLRSGPARRAAEYPVWAGAPRPRTRRVRSSAGSAGASSSQQSAWFGLGHKLRLMLPYVWPSSSPLLQLRVVACVLLLACGRVINCSVPIYSNGLADPGRSRTAPPTRAAWRGDRRHSNYILRLKSEPAADPVAERRVDSDAGIPLGSHIDIFVALKTAARHWQLRSSGSHWRCTILSVDRVTVHYAGGFAKLFNHLHLYILFNIAPTLFDISIGMCTSLAGLKRLVRHHVFATIGPVPVLSIVINRMAHKRTLDAVDSLLNFETVKYYAAEGYENERFRKRLRRPTYISSQTLNLLNSVQNFIINIGFTGGALLCAYYIVQRANGNPEVPALTVGDYVLTYIMQLYVPLNWFATAYYRMIQQTVYRYGEYAEVADHPDAVDLNLGEATLSLRPAKPVLKSVTSQWSPGQTVALVGQSGAGKSSILRLLFRFYDVQSGQILIDGKDIRRVTPEQSQTGDRGLCRRDTALFNADIRYNIRYGRPDASDAELASEVSSSAAARKQRVAIARTLLKGPRIVLLDEATSALDTATERNIQASLDRVCSGRTTLVVAHRLSTIVGADVILVLHDGEIVERGSHDALVQSGGLYAGMWRQQKLESDELAKENETAEISFV</sequence>
<proteinExistence type="inferred from homology"/>
<evidence type="ECO:0000256" key="5">
    <source>
        <dbReference type="ARBA" id="ARBA00022989"/>
    </source>
</evidence>
<keyword evidence="12" id="KW-1185">Reference proteome</keyword>
<dbReference type="InterPro" id="IPR036640">
    <property type="entry name" value="ABC1_TM_sf"/>
</dbReference>
<dbReference type="InterPro" id="IPR003593">
    <property type="entry name" value="AAA+_ATPase"/>
</dbReference>
<feature type="transmembrane region" description="Helical" evidence="9">
    <location>
        <begin position="660"/>
        <end position="678"/>
    </location>
</feature>
<evidence type="ECO:0000256" key="8">
    <source>
        <dbReference type="SAM" id="MobiDB-lite"/>
    </source>
</evidence>
<feature type="transmembrane region" description="Helical" evidence="9">
    <location>
        <begin position="519"/>
        <end position="543"/>
    </location>
</feature>
<feature type="domain" description="ABC transporter" evidence="10">
    <location>
        <begin position="703"/>
        <end position="914"/>
    </location>
</feature>
<evidence type="ECO:0000313" key="12">
    <source>
        <dbReference type="Proteomes" id="UP000095280"/>
    </source>
</evidence>
<dbReference type="Pfam" id="PF00664">
    <property type="entry name" value="ABC_membrane"/>
    <property type="match status" value="1"/>
</dbReference>
<protein>
    <submittedName>
        <fullName evidence="13">ABC transmembrane type-1 domain-containing protein</fullName>
    </submittedName>
</protein>
<dbReference type="GO" id="GO:0015439">
    <property type="term" value="F:ABC-type heme transporter activity"/>
    <property type="evidence" value="ECO:0007669"/>
    <property type="project" value="TreeGrafter"/>
</dbReference>
<keyword evidence="6 9" id="KW-0472">Membrane</keyword>
<dbReference type="SUPFAM" id="SSF52540">
    <property type="entry name" value="P-loop containing nucleoside triphosphate hydrolases"/>
    <property type="match status" value="1"/>
</dbReference>
<keyword evidence="4" id="KW-0067">ATP-binding</keyword>
<dbReference type="AlphaFoldDB" id="A0A1I8FIA6"/>
<dbReference type="GO" id="GO:0005774">
    <property type="term" value="C:vacuolar membrane"/>
    <property type="evidence" value="ECO:0007669"/>
    <property type="project" value="TreeGrafter"/>
</dbReference>
<keyword evidence="5 9" id="KW-1133">Transmembrane helix</keyword>
<dbReference type="GO" id="GO:0020037">
    <property type="term" value="F:heme binding"/>
    <property type="evidence" value="ECO:0007669"/>
    <property type="project" value="TreeGrafter"/>
</dbReference>
<evidence type="ECO:0000256" key="9">
    <source>
        <dbReference type="SAM" id="Phobius"/>
    </source>
</evidence>
<organism evidence="12 13">
    <name type="scientific">Macrostomum lignano</name>
    <dbReference type="NCBI Taxonomy" id="282301"/>
    <lineage>
        <taxon>Eukaryota</taxon>
        <taxon>Metazoa</taxon>
        <taxon>Spiralia</taxon>
        <taxon>Lophotrochozoa</taxon>
        <taxon>Platyhelminthes</taxon>
        <taxon>Rhabditophora</taxon>
        <taxon>Macrostomorpha</taxon>
        <taxon>Macrostomida</taxon>
        <taxon>Macrostomidae</taxon>
        <taxon>Macrostomum</taxon>
    </lineage>
</organism>
<keyword evidence="3" id="KW-0547">Nucleotide-binding</keyword>
<dbReference type="PANTHER" id="PTHR24221">
    <property type="entry name" value="ATP-BINDING CASSETTE SUB-FAMILY B"/>
    <property type="match status" value="1"/>
</dbReference>
<feature type="domain" description="ABC transmembrane type-1" evidence="11">
    <location>
        <begin position="576"/>
        <end position="682"/>
    </location>
</feature>
<dbReference type="InterPro" id="IPR027417">
    <property type="entry name" value="P-loop_NTPase"/>
</dbReference>
<name>A0A1I8FIA6_9PLAT</name>
<comment type="subcellular location">
    <subcellularLocation>
        <location evidence="1">Membrane</location>
        <topology evidence="1">Multi-pass membrane protein</topology>
    </subcellularLocation>
</comment>
<dbReference type="WBParaSite" id="maker-unitig_35770-snap-gene-0.2-mRNA-1">
    <property type="protein sequence ID" value="maker-unitig_35770-snap-gene-0.2-mRNA-1"/>
    <property type="gene ID" value="maker-unitig_35770-snap-gene-0.2"/>
</dbReference>
<dbReference type="Pfam" id="PF00005">
    <property type="entry name" value="ABC_tran"/>
    <property type="match status" value="1"/>
</dbReference>
<dbReference type="SUPFAM" id="SSF90123">
    <property type="entry name" value="ABC transporter transmembrane region"/>
    <property type="match status" value="1"/>
</dbReference>
<dbReference type="Gene3D" id="1.20.1560.10">
    <property type="entry name" value="ABC transporter type 1, transmembrane domain"/>
    <property type="match status" value="1"/>
</dbReference>
<feature type="transmembrane region" description="Helical" evidence="9">
    <location>
        <begin position="623"/>
        <end position="640"/>
    </location>
</feature>
<keyword evidence="2 9" id="KW-0812">Transmembrane</keyword>
<dbReference type="PROSITE" id="PS50893">
    <property type="entry name" value="ABC_TRANSPORTER_2"/>
    <property type="match status" value="1"/>
</dbReference>
<dbReference type="GO" id="GO:0005524">
    <property type="term" value="F:ATP binding"/>
    <property type="evidence" value="ECO:0007669"/>
    <property type="project" value="UniProtKB-KW"/>
</dbReference>
<evidence type="ECO:0000313" key="13">
    <source>
        <dbReference type="WBParaSite" id="maker-unitig_35770-snap-gene-0.2-mRNA-1"/>
    </source>
</evidence>
<evidence type="ECO:0000256" key="2">
    <source>
        <dbReference type="ARBA" id="ARBA00022692"/>
    </source>
</evidence>
<feature type="compositionally biased region" description="Polar residues" evidence="8">
    <location>
        <begin position="192"/>
        <end position="201"/>
    </location>
</feature>
<feature type="region of interest" description="Disordered" evidence="8">
    <location>
        <begin position="179"/>
        <end position="204"/>
    </location>
</feature>
<dbReference type="InterPro" id="IPR039421">
    <property type="entry name" value="Type_1_exporter"/>
</dbReference>
<dbReference type="InterPro" id="IPR011527">
    <property type="entry name" value="ABC1_TM_dom"/>
</dbReference>
<dbReference type="Proteomes" id="UP000095280">
    <property type="component" value="Unplaced"/>
</dbReference>
<comment type="similarity">
    <text evidence="7">Belongs to the ABC transporter superfamily. ABCB family. Heavy Metal importer (TC 3.A.1.210) subfamily.</text>
</comment>
<evidence type="ECO:0000256" key="4">
    <source>
        <dbReference type="ARBA" id="ARBA00022840"/>
    </source>
</evidence>
<dbReference type="Gene3D" id="3.40.50.300">
    <property type="entry name" value="P-loop containing nucleotide triphosphate hydrolases"/>
    <property type="match status" value="2"/>
</dbReference>
<evidence type="ECO:0000259" key="11">
    <source>
        <dbReference type="PROSITE" id="PS50929"/>
    </source>
</evidence>
<feature type="compositionally biased region" description="Basic and acidic residues" evidence="8">
    <location>
        <begin position="179"/>
        <end position="190"/>
    </location>
</feature>
<reference evidence="13" key="1">
    <citation type="submission" date="2016-11" db="UniProtKB">
        <authorList>
            <consortium name="WormBaseParasite"/>
        </authorList>
    </citation>
    <scope>IDENTIFICATION</scope>
</reference>
<dbReference type="PROSITE" id="PS50929">
    <property type="entry name" value="ABC_TM1F"/>
    <property type="match status" value="1"/>
</dbReference>
<dbReference type="SMART" id="SM00382">
    <property type="entry name" value="AAA"/>
    <property type="match status" value="1"/>
</dbReference>
<dbReference type="PANTHER" id="PTHR24221:SF654">
    <property type="entry name" value="ATP-BINDING CASSETTE SUB-FAMILY B MEMBER 6"/>
    <property type="match status" value="1"/>
</dbReference>
<evidence type="ECO:0000256" key="6">
    <source>
        <dbReference type="ARBA" id="ARBA00023136"/>
    </source>
</evidence>